<accession>A0A366DRT8</accession>
<reference evidence="1 2" key="1">
    <citation type="submission" date="2018-06" db="EMBL/GenBank/DDBJ databases">
        <title>Genomic Encyclopedia of Type Strains, Phase IV (KMG-IV): sequencing the most valuable type-strain genomes for metagenomic binning, comparative biology and taxonomic classification.</title>
        <authorList>
            <person name="Goeker M."/>
        </authorList>
    </citation>
    <scope>NUCLEOTIDE SEQUENCE [LARGE SCALE GENOMIC DNA]</scope>
    <source>
        <strain evidence="1 2">DSM 25619</strain>
    </source>
</reference>
<name>A0A366DRT8_9HYPH</name>
<sequence length="48" mass="5376">MKKTHEPSVRDAKANIRVKSLIFIRAFTEVKSTGALLQTSVKNCNMVN</sequence>
<proteinExistence type="predicted"/>
<organism evidence="1 2">
    <name type="scientific">Pseudochrobactrum asaccharolyticum</name>
    <dbReference type="NCBI Taxonomy" id="354351"/>
    <lineage>
        <taxon>Bacteria</taxon>
        <taxon>Pseudomonadati</taxon>
        <taxon>Pseudomonadota</taxon>
        <taxon>Alphaproteobacteria</taxon>
        <taxon>Hyphomicrobiales</taxon>
        <taxon>Brucellaceae</taxon>
        <taxon>Pseudochrobactrum</taxon>
    </lineage>
</organism>
<evidence type="ECO:0000313" key="2">
    <source>
        <dbReference type="Proteomes" id="UP000252893"/>
    </source>
</evidence>
<evidence type="ECO:0000313" key="1">
    <source>
        <dbReference type="EMBL" id="RBO92189.1"/>
    </source>
</evidence>
<protein>
    <submittedName>
        <fullName evidence="1">Uncharacterized protein</fullName>
    </submittedName>
</protein>
<dbReference type="AlphaFoldDB" id="A0A366DRT8"/>
<dbReference type="EMBL" id="QNRH01000007">
    <property type="protein sequence ID" value="RBO92189.1"/>
    <property type="molecule type" value="Genomic_DNA"/>
</dbReference>
<dbReference type="Proteomes" id="UP000252893">
    <property type="component" value="Unassembled WGS sequence"/>
</dbReference>
<comment type="caution">
    <text evidence="1">The sequence shown here is derived from an EMBL/GenBank/DDBJ whole genome shotgun (WGS) entry which is preliminary data.</text>
</comment>
<gene>
    <name evidence="1" type="ORF">DFR47_10788</name>
</gene>
<keyword evidence="2" id="KW-1185">Reference proteome</keyword>